<organism evidence="1 2">
    <name type="scientific">Racocetra persica</name>
    <dbReference type="NCBI Taxonomy" id="160502"/>
    <lineage>
        <taxon>Eukaryota</taxon>
        <taxon>Fungi</taxon>
        <taxon>Fungi incertae sedis</taxon>
        <taxon>Mucoromycota</taxon>
        <taxon>Glomeromycotina</taxon>
        <taxon>Glomeromycetes</taxon>
        <taxon>Diversisporales</taxon>
        <taxon>Gigasporaceae</taxon>
        <taxon>Racocetra</taxon>
    </lineage>
</organism>
<sequence length="117" mass="13899">LPGPLPLPFIENSYLFKRDTKQLFISLQEKYGDIYEVYLVEELGVSEMGITLNNNPKIWKFNRQLFIQAIQSQEFNKESIEWSNKIFQELEEYWNSLANNTNLSNNNLHEFTLNLIH</sequence>
<comment type="caution">
    <text evidence="1">The sequence shown here is derived from an EMBL/GenBank/DDBJ whole genome shotgun (WGS) entry which is preliminary data.</text>
</comment>
<evidence type="ECO:0000313" key="2">
    <source>
        <dbReference type="Proteomes" id="UP000789920"/>
    </source>
</evidence>
<name>A0ACA9SGZ2_9GLOM</name>
<accession>A0ACA9SGZ2</accession>
<feature type="non-terminal residue" evidence="1">
    <location>
        <position position="1"/>
    </location>
</feature>
<dbReference type="Proteomes" id="UP000789920">
    <property type="component" value="Unassembled WGS sequence"/>
</dbReference>
<keyword evidence="2" id="KW-1185">Reference proteome</keyword>
<reference evidence="1" key="1">
    <citation type="submission" date="2021-06" db="EMBL/GenBank/DDBJ databases">
        <authorList>
            <person name="Kallberg Y."/>
            <person name="Tangrot J."/>
            <person name="Rosling A."/>
        </authorList>
    </citation>
    <scope>NUCLEOTIDE SEQUENCE</scope>
    <source>
        <strain evidence="1">MA461A</strain>
    </source>
</reference>
<dbReference type="EMBL" id="CAJVQC010114860">
    <property type="protein sequence ID" value="CAG8836488.1"/>
    <property type="molecule type" value="Genomic_DNA"/>
</dbReference>
<gene>
    <name evidence="1" type="ORF">RPERSI_LOCUS29946</name>
</gene>
<feature type="non-terminal residue" evidence="1">
    <location>
        <position position="117"/>
    </location>
</feature>
<protein>
    <submittedName>
        <fullName evidence="1">5325_t:CDS:1</fullName>
    </submittedName>
</protein>
<proteinExistence type="predicted"/>
<evidence type="ECO:0000313" key="1">
    <source>
        <dbReference type="EMBL" id="CAG8836488.1"/>
    </source>
</evidence>